<evidence type="ECO:0000256" key="1">
    <source>
        <dbReference type="SAM" id="MobiDB-lite"/>
    </source>
</evidence>
<gene>
    <name evidence="2" type="ORF">CCHR01_07592</name>
</gene>
<feature type="region of interest" description="Disordered" evidence="1">
    <location>
        <begin position="133"/>
        <end position="169"/>
    </location>
</feature>
<protein>
    <submittedName>
        <fullName evidence="2">Uncharacterized protein</fullName>
    </submittedName>
</protein>
<dbReference type="Proteomes" id="UP001243330">
    <property type="component" value="Unassembled WGS sequence"/>
</dbReference>
<name>A0AAD9ALM2_9PEZI</name>
<sequence>MGDMQLPWLWGPPSSIACIRICKRNMRTREPWRRSRRVVFSSRNQQHLSRMPATPANIVCSALRSSQSKSKPVSVRSDDGPKKSKKQSSTRLSDSERLHLSLSLRLPKPSPARHLTGSYFACAYFRVLRSARTGPGRRVLSSPRHNVSNDQEIFPPPAHAPSGARSLQP</sequence>
<comment type="caution">
    <text evidence="2">The sequence shown here is derived from an EMBL/GenBank/DDBJ whole genome shotgun (WGS) entry which is preliminary data.</text>
</comment>
<feature type="region of interest" description="Disordered" evidence="1">
    <location>
        <begin position="63"/>
        <end position="98"/>
    </location>
</feature>
<proteinExistence type="predicted"/>
<organism evidence="2 3">
    <name type="scientific">Colletotrichum chrysophilum</name>
    <dbReference type="NCBI Taxonomy" id="1836956"/>
    <lineage>
        <taxon>Eukaryota</taxon>
        <taxon>Fungi</taxon>
        <taxon>Dikarya</taxon>
        <taxon>Ascomycota</taxon>
        <taxon>Pezizomycotina</taxon>
        <taxon>Sordariomycetes</taxon>
        <taxon>Hypocreomycetidae</taxon>
        <taxon>Glomerellales</taxon>
        <taxon>Glomerellaceae</taxon>
        <taxon>Colletotrichum</taxon>
        <taxon>Colletotrichum gloeosporioides species complex</taxon>
    </lineage>
</organism>
<dbReference type="EMBL" id="JAQOWY010000135">
    <property type="protein sequence ID" value="KAK1849774.1"/>
    <property type="molecule type" value="Genomic_DNA"/>
</dbReference>
<reference evidence="2" key="1">
    <citation type="submission" date="2023-01" db="EMBL/GenBank/DDBJ databases">
        <title>Colletotrichum chrysophilum M932 genome sequence.</title>
        <authorList>
            <person name="Baroncelli R."/>
        </authorList>
    </citation>
    <scope>NUCLEOTIDE SEQUENCE</scope>
    <source>
        <strain evidence="2">M932</strain>
    </source>
</reference>
<dbReference type="AlphaFoldDB" id="A0AAD9ALM2"/>
<evidence type="ECO:0000313" key="2">
    <source>
        <dbReference type="EMBL" id="KAK1849774.1"/>
    </source>
</evidence>
<evidence type="ECO:0000313" key="3">
    <source>
        <dbReference type="Proteomes" id="UP001243330"/>
    </source>
</evidence>
<keyword evidence="3" id="KW-1185">Reference proteome</keyword>
<accession>A0AAD9ALM2</accession>